<dbReference type="InterPro" id="IPR043128">
    <property type="entry name" value="Rev_trsase/Diguanyl_cyclase"/>
</dbReference>
<protein>
    <recommendedName>
        <fullName evidence="2">diguanylate cyclase</fullName>
        <ecNumber evidence="2">2.7.7.65</ecNumber>
    </recommendedName>
</protein>
<evidence type="ECO:0000256" key="1">
    <source>
        <dbReference type="ARBA" id="ARBA00001946"/>
    </source>
</evidence>
<dbReference type="SUPFAM" id="SSF55073">
    <property type="entry name" value="Nucleotide cyclase"/>
    <property type="match status" value="1"/>
</dbReference>
<dbReference type="InterPro" id="IPR000160">
    <property type="entry name" value="GGDEF_dom"/>
</dbReference>
<evidence type="ECO:0000313" key="5">
    <source>
        <dbReference type="EMBL" id="RKG34607.1"/>
    </source>
</evidence>
<dbReference type="GO" id="GO:0052621">
    <property type="term" value="F:diguanylate cyclase activity"/>
    <property type="evidence" value="ECO:0007669"/>
    <property type="project" value="UniProtKB-EC"/>
</dbReference>
<dbReference type="FunFam" id="3.30.70.270:FF:000001">
    <property type="entry name" value="Diguanylate cyclase domain protein"/>
    <property type="match status" value="1"/>
</dbReference>
<dbReference type="InterPro" id="IPR050469">
    <property type="entry name" value="Diguanylate_Cyclase"/>
</dbReference>
<dbReference type="PROSITE" id="PS50887">
    <property type="entry name" value="GGDEF"/>
    <property type="match status" value="1"/>
</dbReference>
<reference evidence="5 6" key="1">
    <citation type="submission" date="2018-09" db="EMBL/GenBank/DDBJ databases">
        <title>The draft genome of Acinetobacter spp. strains.</title>
        <authorList>
            <person name="Qin J."/>
            <person name="Feng Y."/>
            <person name="Zong Z."/>
        </authorList>
    </citation>
    <scope>NUCLEOTIDE SEQUENCE [LARGE SCALE GENOMIC DNA]</scope>
    <source>
        <strain evidence="5 6">WCHAc060012</strain>
    </source>
</reference>
<keyword evidence="6" id="KW-1185">Reference proteome</keyword>
<dbReference type="OrthoDB" id="9812260at2"/>
<dbReference type="Gene3D" id="3.30.70.270">
    <property type="match status" value="1"/>
</dbReference>
<dbReference type="CDD" id="cd01949">
    <property type="entry name" value="GGDEF"/>
    <property type="match status" value="1"/>
</dbReference>
<gene>
    <name evidence="5" type="ORF">D7V32_00620</name>
</gene>
<sequence length="301" mass="34494">MFENALKAKDFFPANYTLLDVWPMPAACFLATGEILYANQLYAENIQQDLSALILQKLQENNAENIELEPFGYTEQDKHFLLTLKVHVNPEGHTQSILVCGTDITHLRIKEQYLLRHNQELQKMVEIDHLTGVYNKRSFDLHLPEWQHRLDDGELQQCSVIMLDLDNFKRINDEYGHAAGDRVLRLTAMLLCDVLKMYSYSDSLLFRIGGEEFAIVLPHKNLEQACILGQRCCDAVAASSSHLTGIFQLTLSCGVASYMQHQRLNEVLQQADQALYFAKNNDKNCTGFYQQGKMQVFRTLL</sequence>
<comment type="cofactor">
    <cofactor evidence="1">
        <name>Mg(2+)</name>
        <dbReference type="ChEBI" id="CHEBI:18420"/>
    </cofactor>
</comment>
<dbReference type="PANTHER" id="PTHR45138:SF9">
    <property type="entry name" value="DIGUANYLATE CYCLASE DGCM-RELATED"/>
    <property type="match status" value="1"/>
</dbReference>
<dbReference type="EMBL" id="RAXV01000001">
    <property type="protein sequence ID" value="RKG34607.1"/>
    <property type="molecule type" value="Genomic_DNA"/>
</dbReference>
<evidence type="ECO:0000313" key="6">
    <source>
        <dbReference type="Proteomes" id="UP000282388"/>
    </source>
</evidence>
<evidence type="ECO:0000256" key="3">
    <source>
        <dbReference type="ARBA" id="ARBA00034247"/>
    </source>
</evidence>
<dbReference type="SMART" id="SM00267">
    <property type="entry name" value="GGDEF"/>
    <property type="match status" value="1"/>
</dbReference>
<name>A0A3A8EI41_9GAMM</name>
<dbReference type="RefSeq" id="WP_120400990.1">
    <property type="nucleotide sequence ID" value="NZ_RAXV01000001.1"/>
</dbReference>
<dbReference type="Pfam" id="PF00990">
    <property type="entry name" value="GGDEF"/>
    <property type="match status" value="1"/>
</dbReference>
<dbReference type="PANTHER" id="PTHR45138">
    <property type="entry name" value="REGULATORY COMPONENTS OF SENSORY TRANSDUCTION SYSTEM"/>
    <property type="match status" value="1"/>
</dbReference>
<comment type="caution">
    <text evidence="5">The sequence shown here is derived from an EMBL/GenBank/DDBJ whole genome shotgun (WGS) entry which is preliminary data.</text>
</comment>
<comment type="catalytic activity">
    <reaction evidence="3">
        <text>2 GTP = 3',3'-c-di-GMP + 2 diphosphate</text>
        <dbReference type="Rhea" id="RHEA:24898"/>
        <dbReference type="ChEBI" id="CHEBI:33019"/>
        <dbReference type="ChEBI" id="CHEBI:37565"/>
        <dbReference type="ChEBI" id="CHEBI:58805"/>
        <dbReference type="EC" id="2.7.7.65"/>
    </reaction>
</comment>
<feature type="domain" description="GGDEF" evidence="4">
    <location>
        <begin position="156"/>
        <end position="291"/>
    </location>
</feature>
<evidence type="ECO:0000256" key="2">
    <source>
        <dbReference type="ARBA" id="ARBA00012528"/>
    </source>
</evidence>
<organism evidence="5 6">
    <name type="scientific">Acinetobacter tianfuensis</name>
    <dbReference type="NCBI Taxonomy" id="2419603"/>
    <lineage>
        <taxon>Bacteria</taxon>
        <taxon>Pseudomonadati</taxon>
        <taxon>Pseudomonadota</taxon>
        <taxon>Gammaproteobacteria</taxon>
        <taxon>Moraxellales</taxon>
        <taxon>Moraxellaceae</taxon>
        <taxon>Acinetobacter</taxon>
    </lineage>
</organism>
<dbReference type="InterPro" id="IPR029787">
    <property type="entry name" value="Nucleotide_cyclase"/>
</dbReference>
<dbReference type="NCBIfam" id="TIGR00254">
    <property type="entry name" value="GGDEF"/>
    <property type="match status" value="1"/>
</dbReference>
<accession>A0A3A8EI41</accession>
<dbReference type="EC" id="2.7.7.65" evidence="2"/>
<evidence type="ECO:0000259" key="4">
    <source>
        <dbReference type="PROSITE" id="PS50887"/>
    </source>
</evidence>
<proteinExistence type="predicted"/>
<dbReference type="Proteomes" id="UP000282388">
    <property type="component" value="Unassembled WGS sequence"/>
</dbReference>
<dbReference type="AlphaFoldDB" id="A0A3A8EI41"/>